<dbReference type="EMBL" id="CM056779">
    <property type="protein sequence ID" value="KAJ8719878.1"/>
    <property type="molecule type" value="Genomic_DNA"/>
</dbReference>
<accession>A0ACC2QNR9</accession>
<evidence type="ECO:0000313" key="2">
    <source>
        <dbReference type="Proteomes" id="UP001231649"/>
    </source>
</evidence>
<gene>
    <name evidence="1" type="ORF">PYW08_012053</name>
</gene>
<evidence type="ECO:0000313" key="1">
    <source>
        <dbReference type="EMBL" id="KAJ8719878.1"/>
    </source>
</evidence>
<comment type="caution">
    <text evidence="1">The sequence shown here is derived from an EMBL/GenBank/DDBJ whole genome shotgun (WGS) entry which is preliminary data.</text>
</comment>
<protein>
    <submittedName>
        <fullName evidence="1">Uncharacterized protein</fullName>
    </submittedName>
</protein>
<proteinExistence type="predicted"/>
<keyword evidence="2" id="KW-1185">Reference proteome</keyword>
<sequence>MFTLWMLVIGTTLSILAAATSTSSDTNITTLYPVFNKTIIRNDIHYRFNDTEPRSSDTEARTKETDARPNDTETKLNNTENINNKTESKSKPASQTWKIESGFAPSNLTEDEKSNKDGKIRQDKKEMLKDFKPSQHLGSFFDDDSAEFIKTPVLGPVEKKPASGFMSSIKDDYPPHATYNKIPKEIYYTHQEFPYKFEDAIYTKTKPKWTDSMESKPTVEVPVKVPAGGLYQSPEAFKERPHGEEEYGLEYHEDEKEHAVKKRANPWQNLLRLVTAFIPVGLIISALTPSIVTIHNVDDNTQPSSLPYRRSDALVPGAGGAPISERCRRRLLCELHSERNYVPPQTLPRRTMKHCYKIHCEDTEALWRTLRWLFTYNQNPGEADQRGRLLT</sequence>
<name>A0ACC2QNR9_9NEOP</name>
<dbReference type="Proteomes" id="UP001231649">
    <property type="component" value="Chromosome 3"/>
</dbReference>
<organism evidence="1 2">
    <name type="scientific">Mythimna loreyi</name>
    <dbReference type="NCBI Taxonomy" id="667449"/>
    <lineage>
        <taxon>Eukaryota</taxon>
        <taxon>Metazoa</taxon>
        <taxon>Ecdysozoa</taxon>
        <taxon>Arthropoda</taxon>
        <taxon>Hexapoda</taxon>
        <taxon>Insecta</taxon>
        <taxon>Pterygota</taxon>
        <taxon>Neoptera</taxon>
        <taxon>Endopterygota</taxon>
        <taxon>Lepidoptera</taxon>
        <taxon>Glossata</taxon>
        <taxon>Ditrysia</taxon>
        <taxon>Noctuoidea</taxon>
        <taxon>Noctuidae</taxon>
        <taxon>Noctuinae</taxon>
        <taxon>Hadenini</taxon>
        <taxon>Mythimna</taxon>
    </lineage>
</organism>
<reference evidence="1" key="1">
    <citation type="submission" date="2023-03" db="EMBL/GenBank/DDBJ databases">
        <title>Chromosome-level genomes of two armyworms, Mythimna separata and Mythimna loreyi, provide insights into the biosynthesis and reception of sex pheromones.</title>
        <authorList>
            <person name="Zhao H."/>
        </authorList>
    </citation>
    <scope>NUCLEOTIDE SEQUENCE</scope>
    <source>
        <strain evidence="1">BeijingLab</strain>
    </source>
</reference>